<organism evidence="1 2">
    <name type="scientific">Streptomyces cellulosae</name>
    <dbReference type="NCBI Taxonomy" id="1968"/>
    <lineage>
        <taxon>Bacteria</taxon>
        <taxon>Bacillati</taxon>
        <taxon>Actinomycetota</taxon>
        <taxon>Actinomycetes</taxon>
        <taxon>Kitasatosporales</taxon>
        <taxon>Streptomycetaceae</taxon>
        <taxon>Streptomyces</taxon>
    </lineage>
</organism>
<dbReference type="RefSeq" id="WP_381727143.1">
    <property type="nucleotide sequence ID" value="NZ_JBHVBU010000054.1"/>
</dbReference>
<gene>
    <name evidence="1" type="ORF">ACFU0X_19750</name>
</gene>
<accession>A0ABW6JIN4</accession>
<evidence type="ECO:0000313" key="1">
    <source>
        <dbReference type="EMBL" id="MFE7965233.1"/>
    </source>
</evidence>
<proteinExistence type="predicted"/>
<keyword evidence="2" id="KW-1185">Reference proteome</keyword>
<dbReference type="EMBL" id="JBHVBU010000054">
    <property type="protein sequence ID" value="MFE7965233.1"/>
    <property type="molecule type" value="Genomic_DNA"/>
</dbReference>
<evidence type="ECO:0008006" key="3">
    <source>
        <dbReference type="Google" id="ProtNLM"/>
    </source>
</evidence>
<reference evidence="1 2" key="1">
    <citation type="submission" date="2024-09" db="EMBL/GenBank/DDBJ databases">
        <title>The Natural Products Discovery Center: Release of the First 8490 Sequenced Strains for Exploring Actinobacteria Biosynthetic Diversity.</title>
        <authorList>
            <person name="Kalkreuter E."/>
            <person name="Kautsar S.A."/>
            <person name="Yang D."/>
            <person name="Bader C.D."/>
            <person name="Teijaro C.N."/>
            <person name="Fluegel L."/>
            <person name="Davis C.M."/>
            <person name="Simpson J.R."/>
            <person name="Lauterbach L."/>
            <person name="Steele A.D."/>
            <person name="Gui C."/>
            <person name="Meng S."/>
            <person name="Li G."/>
            <person name="Viehrig K."/>
            <person name="Ye F."/>
            <person name="Su P."/>
            <person name="Kiefer A.F."/>
            <person name="Nichols A."/>
            <person name="Cepeda A.J."/>
            <person name="Yan W."/>
            <person name="Fan B."/>
            <person name="Jiang Y."/>
            <person name="Adhikari A."/>
            <person name="Zheng C.-J."/>
            <person name="Schuster L."/>
            <person name="Cowan T.M."/>
            <person name="Smanski M.J."/>
            <person name="Chevrette M.G."/>
            <person name="De Carvalho L.P.S."/>
            <person name="Shen B."/>
        </authorList>
    </citation>
    <scope>NUCLEOTIDE SEQUENCE [LARGE SCALE GENOMIC DNA]</scope>
    <source>
        <strain evidence="1 2">NPDC057399</strain>
    </source>
</reference>
<name>A0ABW6JIN4_STRCE</name>
<sequence>MTTTAPLVVPDEAREHWARSDRQKARIPEIRAGRLELKGNAPDRAWRSDIECAATSSSQSRTWAAAAILGANNIRAAYGGGPHAYLLAPHVQTFSCRITSLDPGPHALVFETVGVVLPDSIDAAAPVIFDAARAALTTCHDRTDLRHAYPGDRSTRRVTTDQPCDECRNWLAAQGV</sequence>
<protein>
    <recommendedName>
        <fullName evidence="3">CMP/dCMP-type deaminase domain-containing protein</fullName>
    </recommendedName>
</protein>
<dbReference type="Proteomes" id="UP001600650">
    <property type="component" value="Unassembled WGS sequence"/>
</dbReference>
<evidence type="ECO:0000313" key="2">
    <source>
        <dbReference type="Proteomes" id="UP001600650"/>
    </source>
</evidence>
<comment type="caution">
    <text evidence="1">The sequence shown here is derived from an EMBL/GenBank/DDBJ whole genome shotgun (WGS) entry which is preliminary data.</text>
</comment>